<dbReference type="Pfam" id="PF00535">
    <property type="entry name" value="Glycos_transf_2"/>
    <property type="match status" value="1"/>
</dbReference>
<protein>
    <submittedName>
        <fullName evidence="7">Glycosyl transferase</fullName>
    </submittedName>
</protein>
<dbReference type="PANTHER" id="PTHR43646">
    <property type="entry name" value="GLYCOSYLTRANSFERASE"/>
    <property type="match status" value="1"/>
</dbReference>
<dbReference type="Proteomes" id="UP000219327">
    <property type="component" value="Unassembled WGS sequence"/>
</dbReference>
<dbReference type="GO" id="GO:0016757">
    <property type="term" value="F:glycosyltransferase activity"/>
    <property type="evidence" value="ECO:0007669"/>
    <property type="project" value="UniProtKB-KW"/>
</dbReference>
<evidence type="ECO:0000259" key="6">
    <source>
        <dbReference type="Pfam" id="PF00535"/>
    </source>
</evidence>
<evidence type="ECO:0000256" key="1">
    <source>
        <dbReference type="ARBA" id="ARBA00004236"/>
    </source>
</evidence>
<evidence type="ECO:0000256" key="4">
    <source>
        <dbReference type="ARBA" id="ARBA00022679"/>
    </source>
</evidence>
<dbReference type="EMBL" id="NTKD01000010">
    <property type="protein sequence ID" value="PDH40590.1"/>
    <property type="molecule type" value="Genomic_DNA"/>
</dbReference>
<dbReference type="AlphaFoldDB" id="A0A2A5WVK5"/>
<dbReference type="GO" id="GO:0005886">
    <property type="term" value="C:plasma membrane"/>
    <property type="evidence" value="ECO:0007669"/>
    <property type="project" value="UniProtKB-SubCell"/>
</dbReference>
<reference evidence="7 8" key="1">
    <citation type="submission" date="2017-08" db="EMBL/GenBank/DDBJ databases">
        <title>Fine stratification of microbial communities through a metagenomic profile of the photic zone.</title>
        <authorList>
            <person name="Haro-Moreno J.M."/>
            <person name="Lopez-Perez M."/>
            <person name="De La Torre J."/>
            <person name="Picazo A."/>
            <person name="Camacho A."/>
            <person name="Rodriguez-Valera F."/>
        </authorList>
    </citation>
    <scope>NUCLEOTIDE SEQUENCE [LARGE SCALE GENOMIC DNA]</scope>
    <source>
        <strain evidence="7">MED-G24</strain>
    </source>
</reference>
<evidence type="ECO:0000256" key="2">
    <source>
        <dbReference type="ARBA" id="ARBA00022475"/>
    </source>
</evidence>
<keyword evidence="5" id="KW-0472">Membrane</keyword>
<dbReference type="InterPro" id="IPR026461">
    <property type="entry name" value="Trfase_2_rSAM/seldom_assoc"/>
</dbReference>
<dbReference type="InterPro" id="IPR029044">
    <property type="entry name" value="Nucleotide-diphossugar_trans"/>
</dbReference>
<evidence type="ECO:0000256" key="5">
    <source>
        <dbReference type="ARBA" id="ARBA00023136"/>
    </source>
</evidence>
<feature type="domain" description="Glycosyltransferase 2-like" evidence="6">
    <location>
        <begin position="10"/>
        <end position="108"/>
    </location>
</feature>
<organism evidence="7 8">
    <name type="scientific">OM182 bacterium MED-G24</name>
    <dbReference type="NCBI Taxonomy" id="1986255"/>
    <lineage>
        <taxon>Bacteria</taxon>
        <taxon>Pseudomonadati</taxon>
        <taxon>Pseudomonadota</taxon>
        <taxon>Gammaproteobacteria</taxon>
        <taxon>OMG group</taxon>
        <taxon>OM182 clade</taxon>
    </lineage>
</organism>
<comment type="caution">
    <text evidence="7">The sequence shown here is derived from an EMBL/GenBank/DDBJ whole genome shotgun (WGS) entry which is preliminary data.</text>
</comment>
<accession>A0A2A5WVK5</accession>
<dbReference type="PANTHER" id="PTHR43646:SF2">
    <property type="entry name" value="GLYCOSYLTRANSFERASE 2-LIKE DOMAIN-CONTAINING PROTEIN"/>
    <property type="match status" value="1"/>
</dbReference>
<evidence type="ECO:0000313" key="8">
    <source>
        <dbReference type="Proteomes" id="UP000219327"/>
    </source>
</evidence>
<proteinExistence type="predicted"/>
<dbReference type="SUPFAM" id="SSF53448">
    <property type="entry name" value="Nucleotide-diphospho-sugar transferases"/>
    <property type="match status" value="1"/>
</dbReference>
<sequence length="248" mass="27498">MGDTLNPWLSIIVPVLNEASSIAIRISRIRGLESTVGGLEIIVVDGKSKDGSADCAKGADLVLSSNPGRATQMNHGARHARGDVLLFLHADTDLPDSAMPSIKSWWNSGGQWGAFHVIVEGRSSWLKAVSAGINLRSRLTGIVTGDQAIYLTRATFDDEDGYAEIPLMEDVELSGRLRRRSWPHLIRQPARTSGRRWDQHGVFRTIVFMWGLRFAYFLGRDPGVLAERYYPNTDDFKKSPDHHDGSFP</sequence>
<dbReference type="CDD" id="cd02522">
    <property type="entry name" value="GT_2_like_a"/>
    <property type="match status" value="1"/>
</dbReference>
<keyword evidence="2" id="KW-1003">Cell membrane</keyword>
<comment type="subcellular location">
    <subcellularLocation>
        <location evidence="1">Cell membrane</location>
    </subcellularLocation>
</comment>
<evidence type="ECO:0000313" key="7">
    <source>
        <dbReference type="EMBL" id="PDH40590.1"/>
    </source>
</evidence>
<dbReference type="Gene3D" id="3.90.550.10">
    <property type="entry name" value="Spore Coat Polysaccharide Biosynthesis Protein SpsA, Chain A"/>
    <property type="match status" value="1"/>
</dbReference>
<dbReference type="InterPro" id="IPR001173">
    <property type="entry name" value="Glyco_trans_2-like"/>
</dbReference>
<gene>
    <name evidence="7" type="ORF">CNE99_03250</name>
</gene>
<evidence type="ECO:0000256" key="3">
    <source>
        <dbReference type="ARBA" id="ARBA00022676"/>
    </source>
</evidence>
<keyword evidence="3" id="KW-0328">Glycosyltransferase</keyword>
<name>A0A2A5WVK5_9GAMM</name>
<dbReference type="NCBIfam" id="TIGR04283">
    <property type="entry name" value="glyco_like_mftF"/>
    <property type="match status" value="1"/>
</dbReference>
<keyword evidence="4 7" id="KW-0808">Transferase</keyword>